<dbReference type="AlphaFoldDB" id="A0A8J8SH81"/>
<evidence type="ECO:0000259" key="7">
    <source>
        <dbReference type="Pfam" id="PF12698"/>
    </source>
</evidence>
<evidence type="ECO:0000256" key="3">
    <source>
        <dbReference type="ARBA" id="ARBA00022692"/>
    </source>
</evidence>
<dbReference type="RefSeq" id="WP_212693838.1">
    <property type="nucleotide sequence ID" value="NZ_CP058649.1"/>
</dbReference>
<evidence type="ECO:0000256" key="2">
    <source>
        <dbReference type="ARBA" id="ARBA00022475"/>
    </source>
</evidence>
<evidence type="ECO:0000256" key="6">
    <source>
        <dbReference type="SAM" id="Phobius"/>
    </source>
</evidence>
<dbReference type="InterPro" id="IPR013525">
    <property type="entry name" value="ABC2_TM"/>
</dbReference>
<dbReference type="PANTHER" id="PTHR30294">
    <property type="entry name" value="MEMBRANE COMPONENT OF ABC TRANSPORTER YHHJ-RELATED"/>
    <property type="match status" value="1"/>
</dbReference>
<dbReference type="Pfam" id="PF12698">
    <property type="entry name" value="ABC2_membrane_3"/>
    <property type="match status" value="1"/>
</dbReference>
<dbReference type="KEGG" id="vpy:HZI73_13055"/>
<evidence type="ECO:0000256" key="1">
    <source>
        <dbReference type="ARBA" id="ARBA00004651"/>
    </source>
</evidence>
<proteinExistence type="predicted"/>
<keyword evidence="3 6" id="KW-0812">Transmembrane</keyword>
<dbReference type="PANTHER" id="PTHR30294:SF29">
    <property type="entry name" value="MULTIDRUG ABC TRANSPORTER PERMEASE YBHS-RELATED"/>
    <property type="match status" value="1"/>
</dbReference>
<feature type="transmembrane region" description="Helical" evidence="6">
    <location>
        <begin position="257"/>
        <end position="281"/>
    </location>
</feature>
<keyword evidence="9" id="KW-1185">Reference proteome</keyword>
<evidence type="ECO:0000256" key="5">
    <source>
        <dbReference type="ARBA" id="ARBA00023136"/>
    </source>
</evidence>
<dbReference type="InterPro" id="IPR051449">
    <property type="entry name" value="ABC-2_transporter_component"/>
</dbReference>
<dbReference type="GO" id="GO:0140359">
    <property type="term" value="F:ABC-type transporter activity"/>
    <property type="evidence" value="ECO:0007669"/>
    <property type="project" value="InterPro"/>
</dbReference>
<reference evidence="8" key="1">
    <citation type="submission" date="2020-07" db="EMBL/GenBank/DDBJ databases">
        <title>Vallitalea pronyensis genome.</title>
        <authorList>
            <person name="Postec A."/>
        </authorList>
    </citation>
    <scope>NUCLEOTIDE SEQUENCE</scope>
    <source>
        <strain evidence="8">FatNI3</strain>
    </source>
</reference>
<protein>
    <submittedName>
        <fullName evidence="8">ABC transporter permease</fullName>
    </submittedName>
</protein>
<feature type="domain" description="ABC-2 type transporter transmembrane" evidence="7">
    <location>
        <begin position="21"/>
        <end position="393"/>
    </location>
</feature>
<accession>A0A8J8SH81</accession>
<feature type="transmembrane region" description="Helical" evidence="6">
    <location>
        <begin position="320"/>
        <end position="339"/>
    </location>
</feature>
<feature type="transmembrane region" description="Helical" evidence="6">
    <location>
        <begin position="378"/>
        <end position="399"/>
    </location>
</feature>
<evidence type="ECO:0000256" key="4">
    <source>
        <dbReference type="ARBA" id="ARBA00022989"/>
    </source>
</evidence>
<dbReference type="EMBL" id="CP058649">
    <property type="protein sequence ID" value="QUI23159.1"/>
    <property type="molecule type" value="Genomic_DNA"/>
</dbReference>
<name>A0A8J8SH81_9FIRM</name>
<dbReference type="Gene3D" id="3.40.1710.10">
    <property type="entry name" value="abc type-2 transporter like domain"/>
    <property type="match status" value="1"/>
</dbReference>
<dbReference type="Proteomes" id="UP000683246">
    <property type="component" value="Chromosome"/>
</dbReference>
<evidence type="ECO:0000313" key="8">
    <source>
        <dbReference type="EMBL" id="QUI23159.1"/>
    </source>
</evidence>
<evidence type="ECO:0000313" key="9">
    <source>
        <dbReference type="Proteomes" id="UP000683246"/>
    </source>
</evidence>
<sequence length="412" mass="46686">MSGFLNIVKYRLIIMYKSKTMMGLTVIVIGLFAVLMSTLYSEADEDRRITVAVVDQDQTAMTGRILKHLENDTILHSMEMSESEAMALLKQDKVQAVYVLKDGLEEHVKMEKDEDIIDVYYLKGNTISKFIGDLFAEKVLRDLSLIKSVHLLDRAMDQHQMGDHNKDMVLKKAFQTGLSMQDYSDHQYYVQVEFIKDNMNIESENIDKSILYKKMILGMILSFIAFYILFASIGIVKDRETHLESRLRVTSTHPIGILLGQYLSLMLSGGLVSILFGILSFMQGENFIQTTLILLLFVMSISAMVLFFAHVVPTVGNHMLILSIIILIMGVMSGSFFSIDVITSGLKNIAYMIPHYLTMNALIDNLALGNEAVVPGEYIGYCLLYSAILLVVTCILNHVKKSKIMNLHKRWY</sequence>
<organism evidence="8 9">
    <name type="scientific">Vallitalea pronyensis</name>
    <dbReference type="NCBI Taxonomy" id="1348613"/>
    <lineage>
        <taxon>Bacteria</taxon>
        <taxon>Bacillati</taxon>
        <taxon>Bacillota</taxon>
        <taxon>Clostridia</taxon>
        <taxon>Lachnospirales</taxon>
        <taxon>Vallitaleaceae</taxon>
        <taxon>Vallitalea</taxon>
    </lineage>
</organism>
<keyword evidence="2" id="KW-1003">Cell membrane</keyword>
<dbReference type="GO" id="GO:0005886">
    <property type="term" value="C:plasma membrane"/>
    <property type="evidence" value="ECO:0007669"/>
    <property type="project" value="UniProtKB-SubCell"/>
</dbReference>
<keyword evidence="5 6" id="KW-0472">Membrane</keyword>
<comment type="subcellular location">
    <subcellularLocation>
        <location evidence="1">Cell membrane</location>
        <topology evidence="1">Multi-pass membrane protein</topology>
    </subcellularLocation>
</comment>
<gene>
    <name evidence="8" type="ORF">HZI73_13055</name>
</gene>
<feature type="transmembrane region" description="Helical" evidence="6">
    <location>
        <begin position="287"/>
        <end position="308"/>
    </location>
</feature>
<keyword evidence="4 6" id="KW-1133">Transmembrane helix</keyword>
<feature type="transmembrane region" description="Helical" evidence="6">
    <location>
        <begin position="215"/>
        <end position="236"/>
    </location>
</feature>